<gene>
    <name evidence="3" type="ORF">QNI16_24510</name>
</gene>
<proteinExistence type="inferred from homology"/>
<dbReference type="PANTHER" id="PTHR31793">
    <property type="entry name" value="4-HYDROXYBENZOYL-COA THIOESTERASE FAMILY MEMBER"/>
    <property type="match status" value="1"/>
</dbReference>
<dbReference type="InterPro" id="IPR029069">
    <property type="entry name" value="HotDog_dom_sf"/>
</dbReference>
<reference evidence="3" key="1">
    <citation type="submission" date="2023-05" db="EMBL/GenBank/DDBJ databases">
        <authorList>
            <person name="Zhang X."/>
        </authorList>
    </citation>
    <scope>NUCLEOTIDE SEQUENCE</scope>
    <source>
        <strain evidence="3">YF14B1</strain>
    </source>
</reference>
<dbReference type="EMBL" id="JASJOS010000012">
    <property type="protein sequence ID" value="MDJ1483684.1"/>
    <property type="molecule type" value="Genomic_DNA"/>
</dbReference>
<dbReference type="Proteomes" id="UP001241110">
    <property type="component" value="Unassembled WGS sequence"/>
</dbReference>
<evidence type="ECO:0000256" key="1">
    <source>
        <dbReference type="ARBA" id="ARBA00005953"/>
    </source>
</evidence>
<accession>A0AAE3QVS0</accession>
<sequence length="153" mass="18523">MPQQIDLENYLTSFRFRWKIQMRWSDMDEMKHVNNAVYLTYFEEARLRYLHETLQIPYRDVDTRVIIARNTVDYILPLFFLDEPYLYIRCTHIGTKSFELEQVIVNEKDGQKKLIAKGGTVMVTYNYKLNQSVAIPDSWREQFLQHEKFIETK</sequence>
<dbReference type="GO" id="GO:0047617">
    <property type="term" value="F:fatty acyl-CoA hydrolase activity"/>
    <property type="evidence" value="ECO:0007669"/>
    <property type="project" value="TreeGrafter"/>
</dbReference>
<keyword evidence="2 3" id="KW-0378">Hydrolase</keyword>
<dbReference type="EC" id="3.1.2.-" evidence="3"/>
<name>A0AAE3QVS0_9BACT</name>
<protein>
    <submittedName>
        <fullName evidence="3">Thioesterase family protein</fullName>
        <ecNumber evidence="3">3.1.2.-</ecNumber>
    </submittedName>
</protein>
<dbReference type="Gene3D" id="3.10.129.10">
    <property type="entry name" value="Hotdog Thioesterase"/>
    <property type="match status" value="1"/>
</dbReference>
<dbReference type="Pfam" id="PF13279">
    <property type="entry name" value="4HBT_2"/>
    <property type="match status" value="1"/>
</dbReference>
<dbReference type="SUPFAM" id="SSF54637">
    <property type="entry name" value="Thioesterase/thiol ester dehydrase-isomerase"/>
    <property type="match status" value="1"/>
</dbReference>
<dbReference type="PANTHER" id="PTHR31793:SF27">
    <property type="entry name" value="NOVEL THIOESTERASE SUPERFAMILY DOMAIN AND SAPOSIN A-TYPE DOMAIN CONTAINING PROTEIN (0610012H03RIK)"/>
    <property type="match status" value="1"/>
</dbReference>
<dbReference type="AlphaFoldDB" id="A0AAE3QVS0"/>
<organism evidence="3 4">
    <name type="scientific">Xanthocytophaga flava</name>
    <dbReference type="NCBI Taxonomy" id="3048013"/>
    <lineage>
        <taxon>Bacteria</taxon>
        <taxon>Pseudomonadati</taxon>
        <taxon>Bacteroidota</taxon>
        <taxon>Cytophagia</taxon>
        <taxon>Cytophagales</taxon>
        <taxon>Rhodocytophagaceae</taxon>
        <taxon>Xanthocytophaga</taxon>
    </lineage>
</organism>
<comment type="similarity">
    <text evidence="1">Belongs to the 4-hydroxybenzoyl-CoA thioesterase family.</text>
</comment>
<comment type="caution">
    <text evidence="3">The sequence shown here is derived from an EMBL/GenBank/DDBJ whole genome shotgun (WGS) entry which is preliminary data.</text>
</comment>
<evidence type="ECO:0000313" key="4">
    <source>
        <dbReference type="Proteomes" id="UP001241110"/>
    </source>
</evidence>
<evidence type="ECO:0000256" key="2">
    <source>
        <dbReference type="ARBA" id="ARBA00022801"/>
    </source>
</evidence>
<dbReference type="InterPro" id="IPR050563">
    <property type="entry name" value="4-hydroxybenzoyl-CoA_TE"/>
</dbReference>
<dbReference type="RefSeq" id="WP_313983909.1">
    <property type="nucleotide sequence ID" value="NZ_JASJOS010000012.1"/>
</dbReference>
<dbReference type="CDD" id="cd00586">
    <property type="entry name" value="4HBT"/>
    <property type="match status" value="1"/>
</dbReference>
<evidence type="ECO:0000313" key="3">
    <source>
        <dbReference type="EMBL" id="MDJ1483684.1"/>
    </source>
</evidence>